<organism evidence="1 2">
    <name type="scientific">Blautia hominis</name>
    <dbReference type="NCBI Taxonomy" id="2025493"/>
    <lineage>
        <taxon>Bacteria</taxon>
        <taxon>Bacillati</taxon>
        <taxon>Bacillota</taxon>
        <taxon>Clostridia</taxon>
        <taxon>Lachnospirales</taxon>
        <taxon>Lachnospiraceae</taxon>
        <taxon>Blautia</taxon>
    </lineage>
</organism>
<protein>
    <recommendedName>
        <fullName evidence="3">Cyclic lactone autoinducer peptide</fullName>
    </recommendedName>
</protein>
<evidence type="ECO:0000313" key="2">
    <source>
        <dbReference type="Proteomes" id="UP001600943"/>
    </source>
</evidence>
<dbReference type="Proteomes" id="UP001600943">
    <property type="component" value="Unassembled WGS sequence"/>
</dbReference>
<sequence>MYQLAVLLSRNRMCKKIIKKQKFPEDSNIGVCNFFSRSKGS</sequence>
<proteinExistence type="predicted"/>
<comment type="caution">
    <text evidence="1">The sequence shown here is derived from an EMBL/GenBank/DDBJ whole genome shotgun (WGS) entry which is preliminary data.</text>
</comment>
<accession>A0ABQ0BG32</accession>
<dbReference type="EMBL" id="BAABYW010000001">
    <property type="protein sequence ID" value="GAA6410416.1"/>
    <property type="molecule type" value="Genomic_DNA"/>
</dbReference>
<gene>
    <name evidence="1" type="ORF">K040078D81_45330</name>
</gene>
<reference evidence="1 2" key="1">
    <citation type="submission" date="2024-04" db="EMBL/GenBank/DDBJ databases">
        <title>Defined microbial consortia suppress multidrug-resistant proinflammatory Enterobacteriaceae via ecological control.</title>
        <authorList>
            <person name="Furuichi M."/>
            <person name="Kawaguchi T."/>
            <person name="Pust M."/>
            <person name="Yasuma K."/>
            <person name="Plichta D."/>
            <person name="Hasegawa N."/>
            <person name="Ohya T."/>
            <person name="Bhattarai S."/>
            <person name="Sasajima S."/>
            <person name="Aoto Y."/>
            <person name="Tuganbaev T."/>
            <person name="Yaginuma M."/>
            <person name="Ueda M."/>
            <person name="Okahashi N."/>
            <person name="Amafuji K."/>
            <person name="Kiridooshi Y."/>
            <person name="Sugita K."/>
            <person name="Strazar M."/>
            <person name="Skelly A."/>
            <person name="Suda W."/>
            <person name="Hattori M."/>
            <person name="Nakamoto N."/>
            <person name="Caballero S."/>
            <person name="Norman J."/>
            <person name="Olle B."/>
            <person name="Tanoue T."/>
            <person name="Arita M."/>
            <person name="Bucci V."/>
            <person name="Atarashi K."/>
            <person name="Xavier R."/>
            <person name="Honda K."/>
        </authorList>
    </citation>
    <scope>NUCLEOTIDE SEQUENCE [LARGE SCALE GENOMIC DNA]</scope>
    <source>
        <strain evidence="2">k04-0078-D8-1</strain>
    </source>
</reference>
<keyword evidence="2" id="KW-1185">Reference proteome</keyword>
<evidence type="ECO:0008006" key="3">
    <source>
        <dbReference type="Google" id="ProtNLM"/>
    </source>
</evidence>
<evidence type="ECO:0000313" key="1">
    <source>
        <dbReference type="EMBL" id="GAA6410416.1"/>
    </source>
</evidence>
<name>A0ABQ0BG32_9FIRM</name>